<organism evidence="6">
    <name type="scientific">freshwater metagenome</name>
    <dbReference type="NCBI Taxonomy" id="449393"/>
    <lineage>
        <taxon>unclassified sequences</taxon>
        <taxon>metagenomes</taxon>
        <taxon>ecological metagenomes</taxon>
    </lineage>
</organism>
<dbReference type="AlphaFoldDB" id="A0A6J7NPE6"/>
<evidence type="ECO:0000313" key="4">
    <source>
        <dbReference type="EMBL" id="CAB4821974.1"/>
    </source>
</evidence>
<feature type="domain" description="Amidohydrolase-related" evidence="2">
    <location>
        <begin position="99"/>
        <end position="395"/>
    </location>
</feature>
<dbReference type="GO" id="GO:0005737">
    <property type="term" value="C:cytoplasm"/>
    <property type="evidence" value="ECO:0007669"/>
    <property type="project" value="TreeGrafter"/>
</dbReference>
<dbReference type="EMBL" id="CAFBOS010000051">
    <property type="protein sequence ID" value="CAB4991834.1"/>
    <property type="molecule type" value="Genomic_DNA"/>
</dbReference>
<reference evidence="6" key="1">
    <citation type="submission" date="2020-05" db="EMBL/GenBank/DDBJ databases">
        <authorList>
            <person name="Chiriac C."/>
            <person name="Salcher M."/>
            <person name="Ghai R."/>
            <person name="Kavagutti S V."/>
        </authorList>
    </citation>
    <scope>NUCLEOTIDE SEQUENCE</scope>
</reference>
<gene>
    <name evidence="3" type="ORF">UFOPK2754_03340</name>
    <name evidence="4" type="ORF">UFOPK3139_00763</name>
    <name evidence="5" type="ORF">UFOPK3543_01501</name>
    <name evidence="6" type="ORF">UFOPK3967_01055</name>
</gene>
<dbReference type="InterPro" id="IPR032466">
    <property type="entry name" value="Metal_Hydrolase"/>
</dbReference>
<dbReference type="Gene3D" id="3.20.20.140">
    <property type="entry name" value="Metal-dependent hydrolases"/>
    <property type="match status" value="1"/>
</dbReference>
<dbReference type="InterPro" id="IPR032465">
    <property type="entry name" value="ACMSD"/>
</dbReference>
<proteinExistence type="predicted"/>
<accession>A0A6J7NPE6</accession>
<dbReference type="EMBL" id="CAFABA010000021">
    <property type="protein sequence ID" value="CAB4821974.1"/>
    <property type="molecule type" value="Genomic_DNA"/>
</dbReference>
<evidence type="ECO:0000256" key="1">
    <source>
        <dbReference type="ARBA" id="ARBA00023239"/>
    </source>
</evidence>
<sequence length="405" mass="45194">MVEIPRIISVDDHVVEPPALWTSRLPSRHIDRGPRVERGPGRAFVFRGGIGSSSDAAHQGEADYWLYEDRRIPLFKLSAAAGFPRDEVDLSMVTYDDIRPGCFRVAERLEDMNANHVEGSLCFPMFPRFCGQTFLEAADKHLASLCVRAYNDWMVEEWCGESDGQLIPLAIVPLWDPALAAAEVRYNAARGVRAITFSEAPYHLGLPSIHDAARHWDPLLAACNETGTLVCMHIGSSSQMPSTSKDAPAAVGSTLTFNNAMGSMADWLFSGVFDRFPQLRVAYSEAQIGWIPYVLERADVVWEHNRGWGGVSDVVKRPPSSYFPDHVYACFFQDAFGLRNLEAIGEDNVTFETDFPHSDSTWPHTKKVAEESMSHLTKAQVDKICRTNAIRMLDLAAYHPRYANG</sequence>
<dbReference type="Pfam" id="PF04909">
    <property type="entry name" value="Amidohydro_2"/>
    <property type="match status" value="1"/>
</dbReference>
<evidence type="ECO:0000259" key="2">
    <source>
        <dbReference type="Pfam" id="PF04909"/>
    </source>
</evidence>
<dbReference type="GO" id="GO:0019748">
    <property type="term" value="P:secondary metabolic process"/>
    <property type="evidence" value="ECO:0007669"/>
    <property type="project" value="TreeGrafter"/>
</dbReference>
<dbReference type="InterPro" id="IPR006680">
    <property type="entry name" value="Amidohydro-rel"/>
</dbReference>
<dbReference type="GO" id="GO:0016831">
    <property type="term" value="F:carboxy-lyase activity"/>
    <property type="evidence" value="ECO:0007669"/>
    <property type="project" value="InterPro"/>
</dbReference>
<dbReference type="EMBL" id="CAEZYR010000224">
    <property type="protein sequence ID" value="CAB4775497.1"/>
    <property type="molecule type" value="Genomic_DNA"/>
</dbReference>
<dbReference type="SUPFAM" id="SSF51556">
    <property type="entry name" value="Metallo-dependent hydrolases"/>
    <property type="match status" value="1"/>
</dbReference>
<name>A0A6J7NPE6_9ZZZZ</name>
<evidence type="ECO:0000313" key="5">
    <source>
        <dbReference type="EMBL" id="CAB4910941.1"/>
    </source>
</evidence>
<evidence type="ECO:0000313" key="6">
    <source>
        <dbReference type="EMBL" id="CAB4991834.1"/>
    </source>
</evidence>
<dbReference type="PANTHER" id="PTHR21240">
    <property type="entry name" value="2-AMINO-3-CARBOXYLMUCONATE-6-SEMIALDEHYDE DECARBOXYLASE"/>
    <property type="match status" value="1"/>
</dbReference>
<protein>
    <submittedName>
        <fullName evidence="6">Unannotated protein</fullName>
    </submittedName>
</protein>
<evidence type="ECO:0000313" key="3">
    <source>
        <dbReference type="EMBL" id="CAB4775497.1"/>
    </source>
</evidence>
<dbReference type="PANTHER" id="PTHR21240:SF28">
    <property type="entry name" value="ISO-OROTATE DECARBOXYLASE (EUROFUNG)"/>
    <property type="match status" value="1"/>
</dbReference>
<dbReference type="EMBL" id="CAFBMH010000051">
    <property type="protein sequence ID" value="CAB4910941.1"/>
    <property type="molecule type" value="Genomic_DNA"/>
</dbReference>
<dbReference type="GO" id="GO:0016787">
    <property type="term" value="F:hydrolase activity"/>
    <property type="evidence" value="ECO:0007669"/>
    <property type="project" value="InterPro"/>
</dbReference>
<keyword evidence="1" id="KW-0456">Lyase</keyword>